<evidence type="ECO:0000256" key="1">
    <source>
        <dbReference type="SAM" id="MobiDB-lite"/>
    </source>
</evidence>
<protein>
    <submittedName>
        <fullName evidence="2">Uncharacterized protein</fullName>
    </submittedName>
</protein>
<dbReference type="EMBL" id="JBIRWE010000017">
    <property type="protein sequence ID" value="MFI1967328.1"/>
    <property type="molecule type" value="Genomic_DNA"/>
</dbReference>
<feature type="region of interest" description="Disordered" evidence="1">
    <location>
        <begin position="51"/>
        <end position="73"/>
    </location>
</feature>
<feature type="compositionally biased region" description="Basic and acidic residues" evidence="1">
    <location>
        <begin position="290"/>
        <end position="300"/>
    </location>
</feature>
<feature type="region of interest" description="Disordered" evidence="1">
    <location>
        <begin position="106"/>
        <end position="146"/>
    </location>
</feature>
<keyword evidence="3" id="KW-1185">Reference proteome</keyword>
<feature type="compositionally biased region" description="Low complexity" evidence="1">
    <location>
        <begin position="106"/>
        <end position="118"/>
    </location>
</feature>
<reference evidence="2 3" key="1">
    <citation type="submission" date="2024-10" db="EMBL/GenBank/DDBJ databases">
        <title>The Natural Products Discovery Center: Release of the First 8490 Sequenced Strains for Exploring Actinobacteria Biosynthetic Diversity.</title>
        <authorList>
            <person name="Kalkreuter E."/>
            <person name="Kautsar S.A."/>
            <person name="Yang D."/>
            <person name="Bader C.D."/>
            <person name="Teijaro C.N."/>
            <person name="Fluegel L."/>
            <person name="Davis C.M."/>
            <person name="Simpson J.R."/>
            <person name="Lauterbach L."/>
            <person name="Steele A.D."/>
            <person name="Gui C."/>
            <person name="Meng S."/>
            <person name="Li G."/>
            <person name="Viehrig K."/>
            <person name="Ye F."/>
            <person name="Su P."/>
            <person name="Kiefer A.F."/>
            <person name="Nichols A."/>
            <person name="Cepeda A.J."/>
            <person name="Yan W."/>
            <person name="Fan B."/>
            <person name="Jiang Y."/>
            <person name="Adhikari A."/>
            <person name="Zheng C.-J."/>
            <person name="Schuster L."/>
            <person name="Cowan T.M."/>
            <person name="Smanski M.J."/>
            <person name="Chevrette M.G."/>
            <person name="De Carvalho L.P.S."/>
            <person name="Shen B."/>
        </authorList>
    </citation>
    <scope>NUCLEOTIDE SEQUENCE [LARGE SCALE GENOMIC DNA]</scope>
    <source>
        <strain evidence="2 3">NPDC020327</strain>
    </source>
</reference>
<evidence type="ECO:0000313" key="2">
    <source>
        <dbReference type="EMBL" id="MFI1967328.1"/>
    </source>
</evidence>
<dbReference type="RefSeq" id="WP_398719603.1">
    <property type="nucleotide sequence ID" value="NZ_JBIRWE010000017.1"/>
</dbReference>
<accession>A0ABW7UXK4</accession>
<feature type="compositionally biased region" description="Low complexity" evidence="1">
    <location>
        <begin position="60"/>
        <end position="73"/>
    </location>
</feature>
<feature type="region of interest" description="Disordered" evidence="1">
    <location>
        <begin position="193"/>
        <end position="259"/>
    </location>
</feature>
<evidence type="ECO:0000313" key="3">
    <source>
        <dbReference type="Proteomes" id="UP001611548"/>
    </source>
</evidence>
<feature type="compositionally biased region" description="Gly residues" evidence="1">
    <location>
        <begin position="344"/>
        <end position="375"/>
    </location>
</feature>
<feature type="compositionally biased region" description="Polar residues" evidence="1">
    <location>
        <begin position="420"/>
        <end position="450"/>
    </location>
</feature>
<feature type="compositionally biased region" description="Polar residues" evidence="1">
    <location>
        <begin position="206"/>
        <end position="223"/>
    </location>
</feature>
<feature type="compositionally biased region" description="Low complexity" evidence="1">
    <location>
        <begin position="409"/>
        <end position="419"/>
    </location>
</feature>
<feature type="compositionally biased region" description="Low complexity" evidence="1">
    <location>
        <begin position="224"/>
        <end position="235"/>
    </location>
</feature>
<feature type="region of interest" description="Disordered" evidence="1">
    <location>
        <begin position="290"/>
        <end position="485"/>
    </location>
</feature>
<comment type="caution">
    <text evidence="2">The sequence shown here is derived from an EMBL/GenBank/DDBJ whole genome shotgun (WGS) entry which is preliminary data.</text>
</comment>
<organism evidence="2 3">
    <name type="scientific">Streptomyces pathocidini</name>
    <dbReference type="NCBI Taxonomy" id="1650571"/>
    <lineage>
        <taxon>Bacteria</taxon>
        <taxon>Bacillati</taxon>
        <taxon>Actinomycetota</taxon>
        <taxon>Actinomycetes</taxon>
        <taxon>Kitasatosporales</taxon>
        <taxon>Streptomycetaceae</taxon>
        <taxon>Streptomyces</taxon>
    </lineage>
</organism>
<gene>
    <name evidence="2" type="ORF">ACH429_24955</name>
</gene>
<name>A0ABW7UXK4_9ACTN</name>
<proteinExistence type="predicted"/>
<sequence length="485" mass="48113">MADDRYSWLDRDAAERLLRGEPADAAVGSEDAKVRAEAERLASALAEAGRGLVPRPCGGSPLPAATASATAPVRPVAPGPLPAEGELPGEAAATAAFREAMAMGAATGAGSTRGDASGPVPMPAPDAERAAAALGESPRGASGNRQQVIRLGGSEWHARMGRSLRAGLTAGLAGCMLGGAAIAGTAGVLPAPFGAGQDEPGPVRSVSASASGNPNSSEPSLTWESGGPSPSPSGEDGSERPRGGSPTPEGDAHASGRYGIPKGDWGSMFGHRGGYSPRNAVAMCRAYEEGRLDPATKRQWEQAAGGAREANRYCDRVLDDDRRGSAGYGGGYGGDRDGRDDGDGGYGYGDGHYDGYGGYGGSGGSGSGGGYGDGDGGSDGDNDGGMKADGGRYPYGDRSGAQGAGPKGPGAKAPKASQGSENAGGSKNAQGSQGSKGPQKAQGSKNSKPSQAGKPSQGAGPQQGGSDRSRPQGRSGQRSPGFEQR</sequence>
<feature type="compositionally biased region" description="Basic and acidic residues" evidence="1">
    <location>
        <begin position="309"/>
        <end position="324"/>
    </location>
</feature>
<dbReference type="Proteomes" id="UP001611548">
    <property type="component" value="Unassembled WGS sequence"/>
</dbReference>
<feature type="compositionally biased region" description="Low complexity" evidence="1">
    <location>
        <begin position="451"/>
        <end position="485"/>
    </location>
</feature>